<feature type="domain" description="PhoD-like phosphatase metallophosphatase" evidence="2">
    <location>
        <begin position="170"/>
        <end position="502"/>
    </location>
</feature>
<evidence type="ECO:0000259" key="3">
    <source>
        <dbReference type="Pfam" id="PF16655"/>
    </source>
</evidence>
<dbReference type="Pfam" id="PF16655">
    <property type="entry name" value="PhoD_N"/>
    <property type="match status" value="1"/>
</dbReference>
<dbReference type="AlphaFoldDB" id="A0A7W4J5A2"/>
<dbReference type="CDD" id="cd07389">
    <property type="entry name" value="MPP_PhoD"/>
    <property type="match status" value="1"/>
</dbReference>
<dbReference type="PANTHER" id="PTHR43606">
    <property type="entry name" value="PHOSPHATASE, PUTATIVE (AFU_ORTHOLOGUE AFUA_6G08710)-RELATED"/>
    <property type="match status" value="1"/>
</dbReference>
<protein>
    <submittedName>
        <fullName evidence="4">Alkaline phosphatase</fullName>
    </submittedName>
</protein>
<dbReference type="EMBL" id="JABEQH010000002">
    <property type="protein sequence ID" value="MBB2174713.1"/>
    <property type="molecule type" value="Genomic_DNA"/>
</dbReference>
<dbReference type="SUPFAM" id="SSF56300">
    <property type="entry name" value="Metallo-dependent phosphatases"/>
    <property type="match status" value="1"/>
</dbReference>
<gene>
    <name evidence="4" type="ORF">HLH21_02090</name>
</gene>
<dbReference type="Pfam" id="PF09423">
    <property type="entry name" value="PhoD"/>
    <property type="match status" value="1"/>
</dbReference>
<evidence type="ECO:0000259" key="2">
    <source>
        <dbReference type="Pfam" id="PF09423"/>
    </source>
</evidence>
<organism evidence="4 5">
    <name type="scientific">Gluconacetobacter johannae</name>
    <dbReference type="NCBI Taxonomy" id="112140"/>
    <lineage>
        <taxon>Bacteria</taxon>
        <taxon>Pseudomonadati</taxon>
        <taxon>Pseudomonadota</taxon>
        <taxon>Alphaproteobacteria</taxon>
        <taxon>Acetobacterales</taxon>
        <taxon>Acetobacteraceae</taxon>
        <taxon>Gluconacetobacter</taxon>
    </lineage>
</organism>
<evidence type="ECO:0000313" key="4">
    <source>
        <dbReference type="EMBL" id="MBB2174713.1"/>
    </source>
</evidence>
<feature type="region of interest" description="Disordered" evidence="1">
    <location>
        <begin position="1"/>
        <end position="22"/>
    </location>
</feature>
<dbReference type="Gene3D" id="2.60.40.380">
    <property type="entry name" value="Purple acid phosphatase-like, N-terminal"/>
    <property type="match status" value="1"/>
</dbReference>
<reference evidence="4 5" key="1">
    <citation type="submission" date="2020-04" db="EMBL/GenBank/DDBJ databases">
        <title>Description of novel Gluconacetobacter.</title>
        <authorList>
            <person name="Sombolestani A."/>
        </authorList>
    </citation>
    <scope>NUCLEOTIDE SEQUENCE [LARGE SCALE GENOMIC DNA]</scope>
    <source>
        <strain evidence="4 5">LMG 21312</strain>
    </source>
</reference>
<accession>A0A7W4J5A2</accession>
<keyword evidence="5" id="KW-1185">Reference proteome</keyword>
<dbReference type="PANTHER" id="PTHR43606:SF2">
    <property type="entry name" value="ALKALINE PHOSPHATASE FAMILY PROTEIN (AFU_ORTHOLOGUE AFUA_5G03860)"/>
    <property type="match status" value="1"/>
</dbReference>
<dbReference type="RefSeq" id="WP_182940575.1">
    <property type="nucleotide sequence ID" value="NZ_JABEQH010000002.1"/>
</dbReference>
<dbReference type="InterPro" id="IPR018946">
    <property type="entry name" value="PhoD-like_MPP"/>
</dbReference>
<dbReference type="InterPro" id="IPR029052">
    <property type="entry name" value="Metallo-depent_PP-like"/>
</dbReference>
<sequence length="535" mass="59754">MPLPGETPAQLPAAEHDEMKSVSGAARHLPTRRSVGLGILAAPALCRPLRRAFASDYTSFPFSVASGDPSASSVVLWTRLARSAFDPEPISRTPIQVEWVIARDRDLVHVVQSGVALARPALGFSVHVHVQGLQAAQTYYYGFYLGGERSPVGRTKTLASPDQNLASAQFSLVSCQNWENGYFDAYRGIVEDDPDFVLHLGDYIYDVTRGGGVRQHEMSRLPMTLAEYRARHALYRTDPALIAAHESLPFVLLPDNHDALEQDSRDPALLARRAAAYQAWYEFLPVRHPARPGHPSMRIYRGMDLGRLVRLNLLDTRQFRGDETICKSHSDPRFGFGVYEQACPAAVDARRTMLGLPQEAWLTGRLRHAPARWNVIGSTVMMSPINMRHDNDVYRYLGSWDGYDANRQRILDTIQRYRTPNPAVLSGDLHSTLVSRVVRRAGDDPRSGVMPEFLGTSISSLWPEPLAAPIRNALPDNPHVQHYDSLHRGYLRCTFTPTRMLVETRLISHTDRPGGQVRTADRFVVENGSPEILLA</sequence>
<name>A0A7W4J5A2_9PROT</name>
<dbReference type="Gene3D" id="3.60.21.70">
    <property type="entry name" value="PhoD-like phosphatase"/>
    <property type="match status" value="1"/>
</dbReference>
<dbReference type="InterPro" id="IPR032093">
    <property type="entry name" value="PhoD_N"/>
</dbReference>
<dbReference type="InterPro" id="IPR038607">
    <property type="entry name" value="PhoD-like_sf"/>
</dbReference>
<dbReference type="InterPro" id="IPR052900">
    <property type="entry name" value="Phospholipid_Metab_Enz"/>
</dbReference>
<feature type="domain" description="Phospholipase D N-terminal" evidence="3">
    <location>
        <begin position="63"/>
        <end position="157"/>
    </location>
</feature>
<dbReference type="Proteomes" id="UP000561066">
    <property type="component" value="Unassembled WGS sequence"/>
</dbReference>
<evidence type="ECO:0000313" key="5">
    <source>
        <dbReference type="Proteomes" id="UP000561066"/>
    </source>
</evidence>
<proteinExistence type="predicted"/>
<comment type="caution">
    <text evidence="4">The sequence shown here is derived from an EMBL/GenBank/DDBJ whole genome shotgun (WGS) entry which is preliminary data.</text>
</comment>
<evidence type="ECO:0000256" key="1">
    <source>
        <dbReference type="SAM" id="MobiDB-lite"/>
    </source>
</evidence>